<comment type="caution">
    <text evidence="3">The sequence shown here is derived from an EMBL/GenBank/DDBJ whole genome shotgun (WGS) entry which is preliminary data.</text>
</comment>
<dbReference type="Pfam" id="PF13231">
    <property type="entry name" value="PMT_2"/>
    <property type="match status" value="1"/>
</dbReference>
<feature type="transmembrane region" description="Helical" evidence="1">
    <location>
        <begin position="153"/>
        <end position="179"/>
    </location>
</feature>
<evidence type="ECO:0000313" key="3">
    <source>
        <dbReference type="EMBL" id="OHB16229.1"/>
    </source>
</evidence>
<dbReference type="Proteomes" id="UP000177697">
    <property type="component" value="Unassembled WGS sequence"/>
</dbReference>
<feature type="transmembrane region" description="Helical" evidence="1">
    <location>
        <begin position="309"/>
        <end position="326"/>
    </location>
</feature>
<feature type="transmembrane region" description="Helical" evidence="1">
    <location>
        <begin position="200"/>
        <end position="227"/>
    </location>
</feature>
<dbReference type="AlphaFoldDB" id="A0A1G2V3M5"/>
<evidence type="ECO:0000313" key="4">
    <source>
        <dbReference type="Proteomes" id="UP000177697"/>
    </source>
</evidence>
<keyword evidence="1" id="KW-0472">Membrane</keyword>
<organism evidence="3 4">
    <name type="scientific">Candidatus Zambryskibacteria bacterium RIFOXYC1_FULL_39_10</name>
    <dbReference type="NCBI Taxonomy" id="1802779"/>
    <lineage>
        <taxon>Bacteria</taxon>
        <taxon>Candidatus Zambryskiibacteriota</taxon>
    </lineage>
</organism>
<feature type="transmembrane region" description="Helical" evidence="1">
    <location>
        <begin position="101"/>
        <end position="123"/>
    </location>
</feature>
<proteinExistence type="predicted"/>
<dbReference type="InterPro" id="IPR038731">
    <property type="entry name" value="RgtA/B/C-like"/>
</dbReference>
<accession>A0A1G2V3M5</accession>
<feature type="transmembrane region" description="Helical" evidence="1">
    <location>
        <begin position="394"/>
        <end position="416"/>
    </location>
</feature>
<dbReference type="EMBL" id="MHWW01000003">
    <property type="protein sequence ID" value="OHB16229.1"/>
    <property type="molecule type" value="Genomic_DNA"/>
</dbReference>
<evidence type="ECO:0000259" key="2">
    <source>
        <dbReference type="Pfam" id="PF13231"/>
    </source>
</evidence>
<feature type="transmembrane region" description="Helical" evidence="1">
    <location>
        <begin position="347"/>
        <end position="367"/>
    </location>
</feature>
<feature type="transmembrane region" description="Helical" evidence="1">
    <location>
        <begin position="75"/>
        <end position="92"/>
    </location>
</feature>
<gene>
    <name evidence="3" type="ORF">A2431_02360</name>
</gene>
<feature type="transmembrane region" description="Helical" evidence="1">
    <location>
        <begin position="247"/>
        <end position="272"/>
    </location>
</feature>
<feature type="transmembrane region" description="Helical" evidence="1">
    <location>
        <begin position="284"/>
        <end position="303"/>
    </location>
</feature>
<keyword evidence="1" id="KW-0812">Transmembrane</keyword>
<feature type="domain" description="Glycosyltransferase RgtA/B/C/D-like" evidence="2">
    <location>
        <begin position="55"/>
        <end position="211"/>
    </location>
</feature>
<reference evidence="3 4" key="1">
    <citation type="journal article" date="2016" name="Nat. Commun.">
        <title>Thousands of microbial genomes shed light on interconnected biogeochemical processes in an aquifer system.</title>
        <authorList>
            <person name="Anantharaman K."/>
            <person name="Brown C.T."/>
            <person name="Hug L.A."/>
            <person name="Sharon I."/>
            <person name="Castelle C.J."/>
            <person name="Probst A.J."/>
            <person name="Thomas B.C."/>
            <person name="Singh A."/>
            <person name="Wilkins M.J."/>
            <person name="Karaoz U."/>
            <person name="Brodie E.L."/>
            <person name="Williams K.H."/>
            <person name="Hubbard S.S."/>
            <person name="Banfield J.F."/>
        </authorList>
    </citation>
    <scope>NUCLEOTIDE SEQUENCE [LARGE SCALE GENOMIC DNA]</scope>
</reference>
<protein>
    <recommendedName>
        <fullName evidence="2">Glycosyltransferase RgtA/B/C/D-like domain-containing protein</fullName>
    </recommendedName>
</protein>
<sequence length="561" mass="64557">MISKKTGVILFLIILILFVGTRVAGLHISYQQDESKLPYFADKTQHLPGGIPHPPLMELLFNNAGTVLGADNYRIIPFTLGFINIFLLFYLAKIMFNTRTALWAIFLFTVVYFSLISSLMLGVDGEFMPLFFLIAGIAYYKLRLKNFALKETWPYLIIFIFGIVGGVLTKVSAVLPIGAFALDFGIEKNIFKDIRKTMKYLLFGLITLIVLGGILYLSKFVFTFFDIDKALTYWKHFSNSSSFLDRGWLQTFIQFWKCILYASPLLILTPFFINKEIWEKTKPLFFFLGIGVIFYLFVFDFSLGAIDMYLQFSVVPLCIISAAVFAKHIGNKGDESDKQKNKITFQIIGAILIFFLQFLPHIVPPLYPKILWLSRVISLKWNFLFPFTGGSGPVPFYVSFLFIAMSWMICVLFVLYSLKRPAVKKIAIISILIFGLTYNVIFMEEYLFGRINGSTQTLIDNAVVHIKSNNKIKEVLVYNDNGGFEIRQTEKYKRRIYAVPAYEKYYKEIFEGFRGNILFIDIPKLSEDSFYKKFFDTCTVVYDESSGKILSKIYDCSIKKL</sequence>
<keyword evidence="1" id="KW-1133">Transmembrane helix</keyword>
<evidence type="ECO:0000256" key="1">
    <source>
        <dbReference type="SAM" id="Phobius"/>
    </source>
</evidence>
<feature type="transmembrane region" description="Helical" evidence="1">
    <location>
        <begin position="428"/>
        <end position="448"/>
    </location>
</feature>
<name>A0A1G2V3M5_9BACT</name>